<keyword evidence="3" id="KW-1185">Reference proteome</keyword>
<dbReference type="InterPro" id="IPR011990">
    <property type="entry name" value="TPR-like_helical_dom_sf"/>
</dbReference>
<dbReference type="InterPro" id="IPR006597">
    <property type="entry name" value="Sel1-like"/>
</dbReference>
<evidence type="ECO:0000256" key="1">
    <source>
        <dbReference type="SAM" id="SignalP"/>
    </source>
</evidence>
<dbReference type="Gene3D" id="1.25.40.10">
    <property type="entry name" value="Tetratricopeptide repeat domain"/>
    <property type="match status" value="1"/>
</dbReference>
<feature type="chain" id="PRO_5045680446" description="Sel1 repeat-containing protein" evidence="1">
    <location>
        <begin position="19"/>
        <end position="237"/>
    </location>
</feature>
<comment type="caution">
    <text evidence="2">The sequence shown here is derived from an EMBL/GenBank/DDBJ whole genome shotgun (WGS) entry which is preliminary data.</text>
</comment>
<organism evidence="2 3">
    <name type="scientific">Pseudomarimonas salicorniae</name>
    <dbReference type="NCBI Taxonomy" id="2933270"/>
    <lineage>
        <taxon>Bacteria</taxon>
        <taxon>Pseudomonadati</taxon>
        <taxon>Pseudomonadota</taxon>
        <taxon>Gammaproteobacteria</taxon>
        <taxon>Lysobacterales</taxon>
        <taxon>Lysobacteraceae</taxon>
        <taxon>Pseudomarimonas</taxon>
    </lineage>
</organism>
<dbReference type="SMART" id="SM00671">
    <property type="entry name" value="SEL1"/>
    <property type="match status" value="1"/>
</dbReference>
<evidence type="ECO:0000313" key="2">
    <source>
        <dbReference type="EMBL" id="MCK7594525.1"/>
    </source>
</evidence>
<evidence type="ECO:0008006" key="4">
    <source>
        <dbReference type="Google" id="ProtNLM"/>
    </source>
</evidence>
<name>A0ABT0GKI0_9GAMM</name>
<feature type="signal peptide" evidence="1">
    <location>
        <begin position="1"/>
        <end position="18"/>
    </location>
</feature>
<dbReference type="SUPFAM" id="SSF81901">
    <property type="entry name" value="HCP-like"/>
    <property type="match status" value="1"/>
</dbReference>
<dbReference type="EMBL" id="JALNMH010000010">
    <property type="protein sequence ID" value="MCK7594525.1"/>
    <property type="molecule type" value="Genomic_DNA"/>
</dbReference>
<gene>
    <name evidence="2" type="ORF">M0G41_12690</name>
</gene>
<protein>
    <recommendedName>
        <fullName evidence="4">Sel1 repeat-containing protein</fullName>
    </recommendedName>
</protein>
<keyword evidence="1" id="KW-0732">Signal</keyword>
<dbReference type="PROSITE" id="PS51257">
    <property type="entry name" value="PROKAR_LIPOPROTEIN"/>
    <property type="match status" value="1"/>
</dbReference>
<dbReference type="RefSeq" id="WP_248209962.1">
    <property type="nucleotide sequence ID" value="NZ_JALNMH010000010.1"/>
</dbReference>
<evidence type="ECO:0000313" key="3">
    <source>
        <dbReference type="Proteomes" id="UP001431449"/>
    </source>
</evidence>
<reference evidence="2" key="1">
    <citation type="submission" date="2022-04" db="EMBL/GenBank/DDBJ databases">
        <title>Lysobacter sp. CAU 1642 isolated from sea sand.</title>
        <authorList>
            <person name="Kim W."/>
        </authorList>
    </citation>
    <scope>NUCLEOTIDE SEQUENCE</scope>
    <source>
        <strain evidence="2">CAU 1642</strain>
    </source>
</reference>
<dbReference type="Proteomes" id="UP001431449">
    <property type="component" value="Unassembled WGS sequence"/>
</dbReference>
<proteinExistence type="predicted"/>
<sequence length="237" mass="26849">MKRLLPCLFILLSAAACSEPPGALTGLQRELFNSDGFLARHPDVGERKRAIWLLDQGRHEEALAAFRSAAHYGDKPSQAMLAEMYWQGSRVTQDRATAYAWMDLAAERGYALFVAKRERYWRALNPAERQRALEVGARIYEGFGDEVAMRRLQTVLDRGRFGVTGSRVGFVGALTVLDPRHGLRFTFDGEDYYDRRFWEIDRYREFTDAIWSGWPRGEVEVGGATVERCVSGGDCGQ</sequence>
<accession>A0ABT0GKI0</accession>